<dbReference type="InterPro" id="IPR033644">
    <property type="entry name" value="Ferrochelatase_C"/>
</dbReference>
<gene>
    <name evidence="7 9" type="primary">hemH</name>
    <name evidence="9" type="ORF">SIL82_18015</name>
</gene>
<sequence length="337" mass="36673">MPPILPAGHPVVPKPKIGVLLTNLGTPDGPDTKSVKRYLAEFLSDRRVVEIPPLIWQPILRGIILNTRPQKSAEAYAQVWSADGSPLAAITKAQSAALQGAFGADVLVDWAMRYGNPSIPNRLQAMKDAGCERILIAPLYPQYCGATTATANDKAFAALAKMRWQPALRTLPPYYDDPAYIEALAQSLTAGLAALDFEPQAIVASFHGMPQRTLELGDPYHCHCQKTARLLGERLGRPMTVTFQSRFGRAKWLEPATDATLDALPAKGITKVAIFAPGFSADCLETLEELAIRGRESFEENGGTHFAYIPCLNADEIGIEMLRVLLARQLEGWTPSA</sequence>
<dbReference type="PANTHER" id="PTHR11108">
    <property type="entry name" value="FERROCHELATASE"/>
    <property type="match status" value="1"/>
</dbReference>
<evidence type="ECO:0000256" key="3">
    <source>
        <dbReference type="ARBA" id="ARBA00023133"/>
    </source>
</evidence>
<comment type="caution">
    <text evidence="9">The sequence shown here is derived from an EMBL/GenBank/DDBJ whole genome shotgun (WGS) entry which is preliminary data.</text>
</comment>
<dbReference type="CDD" id="cd00419">
    <property type="entry name" value="Ferrochelatase_C"/>
    <property type="match status" value="1"/>
</dbReference>
<dbReference type="SUPFAM" id="SSF53800">
    <property type="entry name" value="Chelatase"/>
    <property type="match status" value="1"/>
</dbReference>
<keyword evidence="7 8" id="KW-0963">Cytoplasm</keyword>
<dbReference type="Pfam" id="PF00762">
    <property type="entry name" value="Ferrochelatase"/>
    <property type="match status" value="1"/>
</dbReference>
<feature type="binding site" evidence="7">
    <location>
        <position position="207"/>
    </location>
    <ligand>
        <name>Fe(2+)</name>
        <dbReference type="ChEBI" id="CHEBI:29033"/>
    </ligand>
</feature>
<keyword evidence="4 7" id="KW-0456">Lyase</keyword>
<comment type="similarity">
    <text evidence="1 7 8">Belongs to the ferrochelatase family.</text>
</comment>
<evidence type="ECO:0000256" key="7">
    <source>
        <dbReference type="HAMAP-Rule" id="MF_00323"/>
    </source>
</evidence>
<keyword evidence="2 7" id="KW-0408">Iron</keyword>
<accession>A0ABU4PPS8</accession>
<feature type="binding site" evidence="7">
    <location>
        <position position="285"/>
    </location>
    <ligand>
        <name>Fe(2+)</name>
        <dbReference type="ChEBI" id="CHEBI:29033"/>
    </ligand>
</feature>
<dbReference type="PROSITE" id="PS00534">
    <property type="entry name" value="FERROCHELATASE"/>
    <property type="match status" value="1"/>
</dbReference>
<dbReference type="RefSeq" id="WP_010406655.1">
    <property type="nucleotide sequence ID" value="NZ_JAWXXV010000001.1"/>
</dbReference>
<evidence type="ECO:0000256" key="5">
    <source>
        <dbReference type="ARBA" id="ARBA00023244"/>
    </source>
</evidence>
<comment type="pathway">
    <text evidence="7 8">Porphyrin-containing compound metabolism; protoheme biosynthesis; protoheme from protoporphyrin-IX: step 1/1.</text>
</comment>
<keyword evidence="3 7" id="KW-0350">Heme biosynthesis</keyword>
<comment type="function">
    <text evidence="7 8">Catalyzes the ferrous insertion into protoporphyrin IX.</text>
</comment>
<dbReference type="HAMAP" id="MF_00323">
    <property type="entry name" value="Ferrochelatase"/>
    <property type="match status" value="1"/>
</dbReference>
<dbReference type="InterPro" id="IPR001015">
    <property type="entry name" value="Ferrochelatase"/>
</dbReference>
<dbReference type="Gene3D" id="3.40.50.1400">
    <property type="match status" value="2"/>
</dbReference>
<evidence type="ECO:0000256" key="1">
    <source>
        <dbReference type="ARBA" id="ARBA00007718"/>
    </source>
</evidence>
<proteinExistence type="inferred from homology"/>
<dbReference type="InterPro" id="IPR019772">
    <property type="entry name" value="Ferrochelatase_AS"/>
</dbReference>
<evidence type="ECO:0000256" key="6">
    <source>
        <dbReference type="ARBA" id="ARBA00024536"/>
    </source>
</evidence>
<comment type="subcellular location">
    <subcellularLocation>
        <location evidence="7 8">Cytoplasm</location>
    </subcellularLocation>
</comment>
<keyword evidence="7" id="KW-0479">Metal-binding</keyword>
<reference evidence="9 10" key="1">
    <citation type="submission" date="2023-11" db="EMBL/GenBank/DDBJ databases">
        <title>MicrobeMod: A computational toolkit for identifying prokaryotic methylation and restriction-modification with nanopore sequencing.</title>
        <authorList>
            <person name="Crits-Christoph A."/>
            <person name="Kang S.C."/>
            <person name="Lee H."/>
            <person name="Ostrov N."/>
        </authorList>
    </citation>
    <scope>NUCLEOTIDE SEQUENCE [LARGE SCALE GENOMIC DNA]</scope>
    <source>
        <strain evidence="9 10">ATCC 14820</strain>
    </source>
</reference>
<evidence type="ECO:0000256" key="2">
    <source>
        <dbReference type="ARBA" id="ARBA00023004"/>
    </source>
</evidence>
<evidence type="ECO:0000313" key="9">
    <source>
        <dbReference type="EMBL" id="MDX5986158.1"/>
    </source>
</evidence>
<evidence type="ECO:0000256" key="4">
    <source>
        <dbReference type="ARBA" id="ARBA00023239"/>
    </source>
</evidence>
<dbReference type="PANTHER" id="PTHR11108:SF1">
    <property type="entry name" value="FERROCHELATASE, MITOCHONDRIAL"/>
    <property type="match status" value="1"/>
</dbReference>
<dbReference type="EC" id="4.98.1.1" evidence="7 8"/>
<keyword evidence="10" id="KW-1185">Reference proteome</keyword>
<evidence type="ECO:0000256" key="8">
    <source>
        <dbReference type="RuleBase" id="RU000607"/>
    </source>
</evidence>
<dbReference type="InterPro" id="IPR033659">
    <property type="entry name" value="Ferrochelatase_N"/>
</dbReference>
<dbReference type="Proteomes" id="UP001279660">
    <property type="component" value="Unassembled WGS sequence"/>
</dbReference>
<dbReference type="EMBL" id="JAWXXV010000001">
    <property type="protein sequence ID" value="MDX5986158.1"/>
    <property type="molecule type" value="Genomic_DNA"/>
</dbReference>
<comment type="catalytic activity">
    <reaction evidence="7 8">
        <text>heme b + 2 H(+) = protoporphyrin IX + Fe(2+)</text>
        <dbReference type="Rhea" id="RHEA:22584"/>
        <dbReference type="ChEBI" id="CHEBI:15378"/>
        <dbReference type="ChEBI" id="CHEBI:29033"/>
        <dbReference type="ChEBI" id="CHEBI:57306"/>
        <dbReference type="ChEBI" id="CHEBI:60344"/>
        <dbReference type="EC" id="4.98.1.1"/>
    </reaction>
</comment>
<dbReference type="CDD" id="cd03411">
    <property type="entry name" value="Ferrochelatase_N"/>
    <property type="match status" value="1"/>
</dbReference>
<organism evidence="9 10">
    <name type="scientific">Sphingomonas echinoides</name>
    <dbReference type="NCBI Taxonomy" id="59803"/>
    <lineage>
        <taxon>Bacteria</taxon>
        <taxon>Pseudomonadati</taxon>
        <taxon>Pseudomonadota</taxon>
        <taxon>Alphaproteobacteria</taxon>
        <taxon>Sphingomonadales</taxon>
        <taxon>Sphingomonadaceae</taxon>
        <taxon>Sphingomonas</taxon>
    </lineage>
</organism>
<dbReference type="NCBIfam" id="TIGR00109">
    <property type="entry name" value="hemH"/>
    <property type="match status" value="1"/>
</dbReference>
<comment type="catalytic activity">
    <reaction evidence="6">
        <text>Fe-coproporphyrin III + 2 H(+) = coproporphyrin III + Fe(2+)</text>
        <dbReference type="Rhea" id="RHEA:49572"/>
        <dbReference type="ChEBI" id="CHEBI:15378"/>
        <dbReference type="ChEBI" id="CHEBI:29033"/>
        <dbReference type="ChEBI" id="CHEBI:68438"/>
        <dbReference type="ChEBI" id="CHEBI:131725"/>
        <dbReference type="EC" id="4.99.1.9"/>
    </reaction>
    <physiologicalReaction direction="right-to-left" evidence="6">
        <dbReference type="Rhea" id="RHEA:49574"/>
    </physiologicalReaction>
</comment>
<name>A0ABU4PPS8_9SPHN</name>
<protein>
    <recommendedName>
        <fullName evidence="7 8">Ferrochelatase</fullName>
        <ecNumber evidence="7 8">4.98.1.1</ecNumber>
    </recommendedName>
    <alternativeName>
        <fullName evidence="7">Heme synthase</fullName>
    </alternativeName>
    <alternativeName>
        <fullName evidence="7">Protoheme ferro-lyase</fullName>
    </alternativeName>
</protein>
<evidence type="ECO:0000313" key="10">
    <source>
        <dbReference type="Proteomes" id="UP001279660"/>
    </source>
</evidence>
<keyword evidence="5 7" id="KW-0627">Porphyrin biosynthesis</keyword>